<dbReference type="Gene3D" id="3.40.630.30">
    <property type="match status" value="1"/>
</dbReference>
<dbReference type="PANTHER" id="PTHR43877">
    <property type="entry name" value="AMINOALKYLPHOSPHONATE N-ACETYLTRANSFERASE-RELATED-RELATED"/>
    <property type="match status" value="1"/>
</dbReference>
<proteinExistence type="predicted"/>
<gene>
    <name evidence="4" type="ORF">ACFQZX_04685</name>
</gene>
<dbReference type="Proteomes" id="UP001597010">
    <property type="component" value="Unassembled WGS sequence"/>
</dbReference>
<dbReference type="CDD" id="cd04301">
    <property type="entry name" value="NAT_SF"/>
    <property type="match status" value="1"/>
</dbReference>
<keyword evidence="1" id="KW-0808">Transferase</keyword>
<evidence type="ECO:0000313" key="4">
    <source>
        <dbReference type="EMBL" id="MFD0792900.1"/>
    </source>
</evidence>
<keyword evidence="5" id="KW-1185">Reference proteome</keyword>
<comment type="caution">
    <text evidence="4">The sequence shown here is derived from an EMBL/GenBank/DDBJ whole genome shotgun (WGS) entry which is preliminary data.</text>
</comment>
<reference evidence="5" key="1">
    <citation type="journal article" date="2019" name="Int. J. Syst. Evol. Microbiol.">
        <title>The Global Catalogue of Microorganisms (GCM) 10K type strain sequencing project: providing services to taxonomists for standard genome sequencing and annotation.</title>
        <authorList>
            <consortium name="The Broad Institute Genomics Platform"/>
            <consortium name="The Broad Institute Genome Sequencing Center for Infectious Disease"/>
            <person name="Wu L."/>
            <person name="Ma J."/>
        </authorList>
    </citation>
    <scope>NUCLEOTIDE SEQUENCE [LARGE SCALE GENOMIC DNA]</scope>
    <source>
        <strain evidence="5">CCUG 61484</strain>
    </source>
</reference>
<name>A0ABW3AQ29_9SPHI</name>
<sequence>MLRPEWIPSAYADNDKPIIRQATIADMDTLLQFEQGVVEAERLFTPRMKEGPAKYYDFDWLIKSPEAYLAVAELNGGLIGSGYARLVSSKPYLDHPQHAYLGFMFVVPQYRGKGVNRLIIEALKQWAVSKSITELRLEVYNENLLAIKAYEKFGFDRYLLEMRMGIVQ</sequence>
<protein>
    <submittedName>
        <fullName evidence="4">GNAT family N-acetyltransferase</fullName>
    </submittedName>
</protein>
<dbReference type="RefSeq" id="WP_377111878.1">
    <property type="nucleotide sequence ID" value="NZ_JBHTHZ010000002.1"/>
</dbReference>
<dbReference type="PROSITE" id="PS51186">
    <property type="entry name" value="GNAT"/>
    <property type="match status" value="1"/>
</dbReference>
<dbReference type="EMBL" id="JBHTHZ010000002">
    <property type="protein sequence ID" value="MFD0792900.1"/>
    <property type="molecule type" value="Genomic_DNA"/>
</dbReference>
<dbReference type="InterPro" id="IPR000182">
    <property type="entry name" value="GNAT_dom"/>
</dbReference>
<accession>A0ABW3AQ29</accession>
<organism evidence="4 5">
    <name type="scientific">Mucilaginibacter litoreus</name>
    <dbReference type="NCBI Taxonomy" id="1048221"/>
    <lineage>
        <taxon>Bacteria</taxon>
        <taxon>Pseudomonadati</taxon>
        <taxon>Bacteroidota</taxon>
        <taxon>Sphingobacteriia</taxon>
        <taxon>Sphingobacteriales</taxon>
        <taxon>Sphingobacteriaceae</taxon>
        <taxon>Mucilaginibacter</taxon>
    </lineage>
</organism>
<dbReference type="InterPro" id="IPR050832">
    <property type="entry name" value="Bact_Acetyltransf"/>
</dbReference>
<evidence type="ECO:0000256" key="1">
    <source>
        <dbReference type="ARBA" id="ARBA00022679"/>
    </source>
</evidence>
<dbReference type="InterPro" id="IPR016181">
    <property type="entry name" value="Acyl_CoA_acyltransferase"/>
</dbReference>
<keyword evidence="2" id="KW-0012">Acyltransferase</keyword>
<evidence type="ECO:0000259" key="3">
    <source>
        <dbReference type="PROSITE" id="PS51186"/>
    </source>
</evidence>
<dbReference type="PANTHER" id="PTHR43877:SF2">
    <property type="entry name" value="AMINOALKYLPHOSPHONATE N-ACETYLTRANSFERASE-RELATED"/>
    <property type="match status" value="1"/>
</dbReference>
<feature type="domain" description="N-acetyltransferase" evidence="3">
    <location>
        <begin position="17"/>
        <end position="168"/>
    </location>
</feature>
<dbReference type="SUPFAM" id="SSF55729">
    <property type="entry name" value="Acyl-CoA N-acyltransferases (Nat)"/>
    <property type="match status" value="1"/>
</dbReference>
<evidence type="ECO:0000256" key="2">
    <source>
        <dbReference type="ARBA" id="ARBA00023315"/>
    </source>
</evidence>
<evidence type="ECO:0000313" key="5">
    <source>
        <dbReference type="Proteomes" id="UP001597010"/>
    </source>
</evidence>
<dbReference type="Pfam" id="PF00583">
    <property type="entry name" value="Acetyltransf_1"/>
    <property type="match status" value="1"/>
</dbReference>